<dbReference type="RefSeq" id="WP_182339947.1">
    <property type="nucleotide sequence ID" value="NZ_JACGXS010000007.1"/>
</dbReference>
<feature type="signal peptide" evidence="2">
    <location>
        <begin position="1"/>
        <end position="25"/>
    </location>
</feature>
<reference evidence="3 4" key="1">
    <citation type="submission" date="2020-08" db="EMBL/GenBank/DDBJ databases">
        <title>Stenotrophomonas tumulicola JCM 30961.</title>
        <authorList>
            <person name="Deng Y."/>
        </authorList>
    </citation>
    <scope>NUCLEOTIDE SEQUENCE [LARGE SCALE GENOMIC DNA]</scope>
    <source>
        <strain evidence="3 4">JCM 30961</strain>
    </source>
</reference>
<keyword evidence="2" id="KW-0732">Signal</keyword>
<proteinExistence type="predicted"/>
<keyword evidence="4" id="KW-1185">Reference proteome</keyword>
<dbReference type="InterPro" id="IPR024572">
    <property type="entry name" value="RcnB"/>
</dbReference>
<dbReference type="Pfam" id="PF11776">
    <property type="entry name" value="RcnB"/>
    <property type="match status" value="1"/>
</dbReference>
<name>A0A7W3IID3_9GAMM</name>
<feature type="chain" id="PRO_5031528508" evidence="2">
    <location>
        <begin position="26"/>
        <end position="163"/>
    </location>
</feature>
<protein>
    <submittedName>
        <fullName evidence="3">RcnB family protein</fullName>
    </submittedName>
</protein>
<gene>
    <name evidence="3" type="ORF">H4O11_13465</name>
</gene>
<sequence>MRINRLLAGAVASVLAFGTIAPAFADNDRHRGHDRREWRDDRRDHRNDHREARRDSRNDRRHDRRDWRDDRRHPGYYRPAPPPRVVYGSPYRPAYGRGPGYGWKVGHRYRDYYRGPIYVVNDYNSYHVRRPPRGHHWVRDDRGNLLLVAIATGILADYVINGR</sequence>
<organism evidence="3 4">
    <name type="scientific">Stenotrophomonas tumulicola</name>
    <dbReference type="NCBI Taxonomy" id="1685415"/>
    <lineage>
        <taxon>Bacteria</taxon>
        <taxon>Pseudomonadati</taxon>
        <taxon>Pseudomonadota</taxon>
        <taxon>Gammaproteobacteria</taxon>
        <taxon>Lysobacterales</taxon>
        <taxon>Lysobacteraceae</taxon>
        <taxon>Stenotrophomonas</taxon>
    </lineage>
</organism>
<dbReference type="Proteomes" id="UP000547058">
    <property type="component" value="Unassembled WGS sequence"/>
</dbReference>
<feature type="compositionally biased region" description="Basic and acidic residues" evidence="1">
    <location>
        <begin position="26"/>
        <end position="73"/>
    </location>
</feature>
<dbReference type="EMBL" id="JACGXS010000007">
    <property type="protein sequence ID" value="MBA8682807.1"/>
    <property type="molecule type" value="Genomic_DNA"/>
</dbReference>
<evidence type="ECO:0000256" key="2">
    <source>
        <dbReference type="SAM" id="SignalP"/>
    </source>
</evidence>
<dbReference type="AlphaFoldDB" id="A0A7W3IID3"/>
<accession>A0A7W3IID3</accession>
<evidence type="ECO:0000313" key="4">
    <source>
        <dbReference type="Proteomes" id="UP000547058"/>
    </source>
</evidence>
<dbReference type="Gene3D" id="3.10.450.160">
    <property type="entry name" value="inner membrane protein cigr"/>
    <property type="match status" value="1"/>
</dbReference>
<feature type="region of interest" description="Disordered" evidence="1">
    <location>
        <begin position="25"/>
        <end position="88"/>
    </location>
</feature>
<evidence type="ECO:0000256" key="1">
    <source>
        <dbReference type="SAM" id="MobiDB-lite"/>
    </source>
</evidence>
<comment type="caution">
    <text evidence="3">The sequence shown here is derived from an EMBL/GenBank/DDBJ whole genome shotgun (WGS) entry which is preliminary data.</text>
</comment>
<evidence type="ECO:0000313" key="3">
    <source>
        <dbReference type="EMBL" id="MBA8682807.1"/>
    </source>
</evidence>